<dbReference type="InterPro" id="IPR036291">
    <property type="entry name" value="NAD(P)-bd_dom_sf"/>
</dbReference>
<feature type="domain" description="NAD-dependent epimerase/dehydratase" evidence="1">
    <location>
        <begin position="8"/>
        <end position="215"/>
    </location>
</feature>
<name>A0A2S0PF21_9NEIS</name>
<dbReference type="InterPro" id="IPR001509">
    <property type="entry name" value="Epimerase_deHydtase"/>
</dbReference>
<dbReference type="PANTHER" id="PTHR48079:SF6">
    <property type="entry name" value="NAD(P)-BINDING DOMAIN-CONTAINING PROTEIN-RELATED"/>
    <property type="match status" value="1"/>
</dbReference>
<dbReference type="OrthoDB" id="9808276at2"/>
<dbReference type="SUPFAM" id="SSF51735">
    <property type="entry name" value="NAD(P)-binding Rossmann-fold domains"/>
    <property type="match status" value="1"/>
</dbReference>
<sequence>MPDFPTLLVVGAGDVARRALPRLTGRYRVLVVHRRAEQATMWRALGALPIHADLDDRASLERLAGLADCVLYTAPPDESASGDSRVARLANVLKRRASIPRRIVYISTSGVYGDRHGAPTPETAPCRPDSARGMRRLTAERLWRQFARQTGASVTILRAPGIYAGDRLPLARLRAGTPCAIASEDTPANRIHADDLALLCVAALERHGGIRCYNVCDDSQLATGEWLDAIADRYRLTRPPRLPHAELATAVSPAQWSFLRESRLLLNARMHAELPVALRYPTLDAFLASADATIELVADAAAG</sequence>
<accession>A0A2S0PF21</accession>
<dbReference type="KEGG" id="maer:DAI18_04415"/>
<dbReference type="Proteomes" id="UP000244173">
    <property type="component" value="Chromosome"/>
</dbReference>
<dbReference type="GO" id="GO:0005737">
    <property type="term" value="C:cytoplasm"/>
    <property type="evidence" value="ECO:0007669"/>
    <property type="project" value="TreeGrafter"/>
</dbReference>
<dbReference type="AlphaFoldDB" id="A0A2S0PF21"/>
<reference evidence="2 3" key="1">
    <citation type="submission" date="2018-04" db="EMBL/GenBank/DDBJ databases">
        <title>Denitrifier Microvirgula.</title>
        <authorList>
            <person name="Anderson E."/>
            <person name="Jang J."/>
            <person name="Ishii S."/>
        </authorList>
    </citation>
    <scope>NUCLEOTIDE SEQUENCE [LARGE SCALE GENOMIC DNA]</scope>
    <source>
        <strain evidence="2 3">BE2.4</strain>
    </source>
</reference>
<dbReference type="PANTHER" id="PTHR48079">
    <property type="entry name" value="PROTEIN YEEZ"/>
    <property type="match status" value="1"/>
</dbReference>
<organism evidence="2 3">
    <name type="scientific">Microvirgula aerodenitrificans</name>
    <dbReference type="NCBI Taxonomy" id="57480"/>
    <lineage>
        <taxon>Bacteria</taxon>
        <taxon>Pseudomonadati</taxon>
        <taxon>Pseudomonadota</taxon>
        <taxon>Betaproteobacteria</taxon>
        <taxon>Neisseriales</taxon>
        <taxon>Aquaspirillaceae</taxon>
        <taxon>Microvirgula</taxon>
    </lineage>
</organism>
<keyword evidence="3" id="KW-1185">Reference proteome</keyword>
<dbReference type="GO" id="GO:0004029">
    <property type="term" value="F:aldehyde dehydrogenase (NAD+) activity"/>
    <property type="evidence" value="ECO:0007669"/>
    <property type="project" value="TreeGrafter"/>
</dbReference>
<protein>
    <submittedName>
        <fullName evidence="2">NAD(P)-dependent oxidoreductase</fullName>
    </submittedName>
</protein>
<evidence type="ECO:0000313" key="3">
    <source>
        <dbReference type="Proteomes" id="UP000244173"/>
    </source>
</evidence>
<dbReference type="InterPro" id="IPR051783">
    <property type="entry name" value="NAD(P)-dependent_oxidoreduct"/>
</dbReference>
<evidence type="ECO:0000259" key="1">
    <source>
        <dbReference type="Pfam" id="PF01370"/>
    </source>
</evidence>
<evidence type="ECO:0000313" key="2">
    <source>
        <dbReference type="EMBL" id="AVY95961.1"/>
    </source>
</evidence>
<gene>
    <name evidence="2" type="ORF">DAI18_04415</name>
</gene>
<proteinExistence type="predicted"/>
<dbReference type="EMBL" id="CP028519">
    <property type="protein sequence ID" value="AVY95961.1"/>
    <property type="molecule type" value="Genomic_DNA"/>
</dbReference>
<dbReference type="STRING" id="1122240.GCA_000620105_00624"/>
<dbReference type="Gene3D" id="3.40.50.720">
    <property type="entry name" value="NAD(P)-binding Rossmann-like Domain"/>
    <property type="match status" value="1"/>
</dbReference>
<dbReference type="Pfam" id="PF01370">
    <property type="entry name" value="Epimerase"/>
    <property type="match status" value="1"/>
</dbReference>